<dbReference type="Proteomes" id="UP000095347">
    <property type="component" value="Unassembled WGS sequence"/>
</dbReference>
<accession>A0A1E5Q6P9</accession>
<dbReference type="STRING" id="28181.BEN30_11500"/>
<feature type="signal peptide" evidence="1">
    <location>
        <begin position="1"/>
        <end position="23"/>
    </location>
</feature>
<evidence type="ECO:0000256" key="1">
    <source>
        <dbReference type="SAM" id="SignalP"/>
    </source>
</evidence>
<protein>
    <recommendedName>
        <fullName evidence="4">Protein NosL</fullName>
    </recommendedName>
</protein>
<evidence type="ECO:0000313" key="3">
    <source>
        <dbReference type="Proteomes" id="UP000095347"/>
    </source>
</evidence>
<dbReference type="OrthoDB" id="8560674at2"/>
<keyword evidence="3" id="KW-1185">Reference proteome</keyword>
<evidence type="ECO:0000313" key="2">
    <source>
        <dbReference type="EMBL" id="OEJ66699.1"/>
    </source>
</evidence>
<name>A0A1E5Q6P9_9PROT</name>
<dbReference type="RefSeq" id="WP_069958219.1">
    <property type="nucleotide sequence ID" value="NZ_MCGG01000029.1"/>
</dbReference>
<keyword evidence="1" id="KW-0732">Signal</keyword>
<evidence type="ECO:0008006" key="4">
    <source>
        <dbReference type="Google" id="ProtNLM"/>
    </source>
</evidence>
<proteinExistence type="predicted"/>
<dbReference type="AlphaFoldDB" id="A0A1E5Q6P9"/>
<feature type="chain" id="PRO_5009184114" description="Protein NosL" evidence="1">
    <location>
        <begin position="24"/>
        <end position="158"/>
    </location>
</feature>
<dbReference type="Pfam" id="PF05573">
    <property type="entry name" value="NosL"/>
    <property type="match status" value="1"/>
</dbReference>
<dbReference type="EMBL" id="MCGG01000029">
    <property type="protein sequence ID" value="OEJ66699.1"/>
    <property type="molecule type" value="Genomic_DNA"/>
</dbReference>
<organism evidence="2 3">
    <name type="scientific">Magnetovibrio blakemorei</name>
    <dbReference type="NCBI Taxonomy" id="28181"/>
    <lineage>
        <taxon>Bacteria</taxon>
        <taxon>Pseudomonadati</taxon>
        <taxon>Pseudomonadota</taxon>
        <taxon>Alphaproteobacteria</taxon>
        <taxon>Rhodospirillales</taxon>
        <taxon>Magnetovibrionaceae</taxon>
        <taxon>Magnetovibrio</taxon>
    </lineage>
</organism>
<dbReference type="SUPFAM" id="SSF160387">
    <property type="entry name" value="NosL/MerB-like"/>
    <property type="match status" value="1"/>
</dbReference>
<dbReference type="InterPro" id="IPR008719">
    <property type="entry name" value="N2O_reductase_NosL"/>
</dbReference>
<comment type="caution">
    <text evidence="2">The sequence shown here is derived from an EMBL/GenBank/DDBJ whole genome shotgun (WGS) entry which is preliminary data.</text>
</comment>
<sequence>MMGVNFTRAMLLSALLVLSACWGGDKTGPEDIHWDRESCELCKMLISDARFAAEVRGGAKNKITKFDDIGCAVNWLNEQDWAGDPATEIWVADVTSTRTNMIWLNARDAHYVKAELTPMNYGYGAVSDPKQGIDFAQMTAKILTDTPNHICKVPLNNN</sequence>
<reference evidence="3" key="1">
    <citation type="submission" date="2016-07" db="EMBL/GenBank/DDBJ databases">
        <authorList>
            <person name="Florea S."/>
            <person name="Webb J.S."/>
            <person name="Jaromczyk J."/>
            <person name="Schardl C.L."/>
        </authorList>
    </citation>
    <scope>NUCLEOTIDE SEQUENCE [LARGE SCALE GENOMIC DNA]</scope>
    <source>
        <strain evidence="3">MV-1</strain>
    </source>
</reference>
<gene>
    <name evidence="2" type="ORF">BEN30_11500</name>
</gene>